<evidence type="ECO:0000256" key="1">
    <source>
        <dbReference type="ARBA" id="ARBA00009437"/>
    </source>
</evidence>
<reference evidence="6 7" key="1">
    <citation type="submission" date="2016-11" db="EMBL/GenBank/DDBJ databases">
        <authorList>
            <person name="Jaros S."/>
            <person name="Januszkiewicz K."/>
            <person name="Wedrychowicz H."/>
        </authorList>
    </citation>
    <scope>NUCLEOTIDE SEQUENCE [LARGE SCALE GENOMIC DNA]</scope>
    <source>
        <strain evidence="6 7">CECT 7868</strain>
    </source>
</reference>
<keyword evidence="3" id="KW-0238">DNA-binding</keyword>
<organism evidence="6 7">
    <name type="scientific">Vibrio aerogenes CECT 7868</name>
    <dbReference type="NCBI Taxonomy" id="1216006"/>
    <lineage>
        <taxon>Bacteria</taxon>
        <taxon>Pseudomonadati</taxon>
        <taxon>Pseudomonadota</taxon>
        <taxon>Gammaproteobacteria</taxon>
        <taxon>Vibrionales</taxon>
        <taxon>Vibrionaceae</taxon>
        <taxon>Vibrio</taxon>
    </lineage>
</organism>
<evidence type="ECO:0000313" key="7">
    <source>
        <dbReference type="Proteomes" id="UP000184608"/>
    </source>
</evidence>
<dbReference type="STRING" id="1216006.VA7868_00943"/>
<proteinExistence type="inferred from homology"/>
<dbReference type="PANTHER" id="PTHR30537">
    <property type="entry name" value="HTH-TYPE TRANSCRIPTIONAL REGULATOR"/>
    <property type="match status" value="1"/>
</dbReference>
<evidence type="ECO:0000313" key="6">
    <source>
        <dbReference type="EMBL" id="SHH93934.1"/>
    </source>
</evidence>
<dbReference type="GO" id="GO:0043565">
    <property type="term" value="F:sequence-specific DNA binding"/>
    <property type="evidence" value="ECO:0007669"/>
    <property type="project" value="TreeGrafter"/>
</dbReference>
<sequence>MYDLNDIQSFVMVMETENLTESARQLGVSKSTLSRRISHLEGVLGQPLLLRHSNKMQANDAGKAFYPFARKLLETARQSHKVLEHLQDAVCGEIDVTVFSSFARSWFPGEMLTFTAQHPEISIRLHTASVLDQNSPSDVMIWLGAVSDFGMKTELAGYVSCGLYASGRFKQQRGIPDCVAELERQPWVNLHHLYHPEGALKLSHPQQGTQIVQLPGSRILSDQIGMQMEAIVSGHGIGILPDYMASRREQHHPGDLIRVLPEWTLPPLPLYLIYPYGQLPKRIQAFLQHMRQAAGDIAVAV</sequence>
<evidence type="ECO:0000259" key="5">
    <source>
        <dbReference type="PROSITE" id="PS50931"/>
    </source>
</evidence>
<dbReference type="RefSeq" id="WP_073602715.1">
    <property type="nucleotide sequence ID" value="NZ_FQXZ01000008.1"/>
</dbReference>
<dbReference type="Pfam" id="PF00126">
    <property type="entry name" value="HTH_1"/>
    <property type="match status" value="1"/>
</dbReference>
<keyword evidence="7" id="KW-1185">Reference proteome</keyword>
<dbReference type="InterPro" id="IPR036390">
    <property type="entry name" value="WH_DNA-bd_sf"/>
</dbReference>
<evidence type="ECO:0000256" key="2">
    <source>
        <dbReference type="ARBA" id="ARBA00023015"/>
    </source>
</evidence>
<dbReference type="InterPro" id="IPR000847">
    <property type="entry name" value="LysR_HTH_N"/>
</dbReference>
<evidence type="ECO:0000256" key="3">
    <source>
        <dbReference type="ARBA" id="ARBA00023125"/>
    </source>
</evidence>
<dbReference type="AlphaFoldDB" id="A0A1M5X358"/>
<dbReference type="Pfam" id="PF03466">
    <property type="entry name" value="LysR_substrate"/>
    <property type="match status" value="1"/>
</dbReference>
<dbReference type="InterPro" id="IPR005119">
    <property type="entry name" value="LysR_subst-bd"/>
</dbReference>
<gene>
    <name evidence="6" type="primary">dmlR_4</name>
    <name evidence="6" type="ORF">VA7868_00943</name>
</gene>
<dbReference type="InterPro" id="IPR058163">
    <property type="entry name" value="LysR-type_TF_proteobact-type"/>
</dbReference>
<comment type="similarity">
    <text evidence="1">Belongs to the LysR transcriptional regulatory family.</text>
</comment>
<dbReference type="GO" id="GO:0006351">
    <property type="term" value="P:DNA-templated transcription"/>
    <property type="evidence" value="ECO:0007669"/>
    <property type="project" value="TreeGrafter"/>
</dbReference>
<dbReference type="PROSITE" id="PS50931">
    <property type="entry name" value="HTH_LYSR"/>
    <property type="match status" value="1"/>
</dbReference>
<dbReference type="PANTHER" id="PTHR30537:SF66">
    <property type="entry name" value="IRON-REGULATED VIRULENCE REGULATORY PROTEIN IRGB"/>
    <property type="match status" value="1"/>
</dbReference>
<dbReference type="Gene3D" id="1.10.10.10">
    <property type="entry name" value="Winged helix-like DNA-binding domain superfamily/Winged helix DNA-binding domain"/>
    <property type="match status" value="1"/>
</dbReference>
<dbReference type="EMBL" id="FQXZ01000008">
    <property type="protein sequence ID" value="SHH93934.1"/>
    <property type="molecule type" value="Genomic_DNA"/>
</dbReference>
<dbReference type="Proteomes" id="UP000184608">
    <property type="component" value="Unassembled WGS sequence"/>
</dbReference>
<dbReference type="OrthoDB" id="6183733at2"/>
<dbReference type="GO" id="GO:0003700">
    <property type="term" value="F:DNA-binding transcription factor activity"/>
    <property type="evidence" value="ECO:0007669"/>
    <property type="project" value="InterPro"/>
</dbReference>
<protein>
    <submittedName>
        <fullName evidence="6">HTH-type transcriptional regulator DmlR</fullName>
    </submittedName>
</protein>
<dbReference type="InterPro" id="IPR036388">
    <property type="entry name" value="WH-like_DNA-bd_sf"/>
</dbReference>
<feature type="domain" description="HTH lysR-type" evidence="5">
    <location>
        <begin position="1"/>
        <end position="59"/>
    </location>
</feature>
<dbReference type="SUPFAM" id="SSF46785">
    <property type="entry name" value="Winged helix' DNA-binding domain"/>
    <property type="match status" value="1"/>
</dbReference>
<dbReference type="SUPFAM" id="SSF53850">
    <property type="entry name" value="Periplasmic binding protein-like II"/>
    <property type="match status" value="1"/>
</dbReference>
<name>A0A1M5X358_9VIBR</name>
<accession>A0A1M5X358</accession>
<evidence type="ECO:0000256" key="4">
    <source>
        <dbReference type="ARBA" id="ARBA00023163"/>
    </source>
</evidence>
<keyword evidence="4" id="KW-0804">Transcription</keyword>
<dbReference type="Gene3D" id="3.40.190.290">
    <property type="match status" value="1"/>
</dbReference>
<keyword evidence="2" id="KW-0805">Transcription regulation</keyword>